<gene>
    <name evidence="2" type="ORF">SDC9_123619</name>
</gene>
<protein>
    <submittedName>
        <fullName evidence="2">Uncharacterized protein</fullName>
    </submittedName>
</protein>
<keyword evidence="1" id="KW-0812">Transmembrane</keyword>
<dbReference type="AlphaFoldDB" id="A0A645CI69"/>
<keyword evidence="1" id="KW-0472">Membrane</keyword>
<evidence type="ECO:0000313" key="2">
    <source>
        <dbReference type="EMBL" id="MPM76620.1"/>
    </source>
</evidence>
<evidence type="ECO:0000256" key="1">
    <source>
        <dbReference type="SAM" id="Phobius"/>
    </source>
</evidence>
<reference evidence="2" key="1">
    <citation type="submission" date="2019-08" db="EMBL/GenBank/DDBJ databases">
        <authorList>
            <person name="Kucharzyk K."/>
            <person name="Murdoch R.W."/>
            <person name="Higgins S."/>
            <person name="Loffler F."/>
        </authorList>
    </citation>
    <scope>NUCLEOTIDE SEQUENCE</scope>
</reference>
<proteinExistence type="predicted"/>
<name>A0A645CI69_9ZZZZ</name>
<keyword evidence="1" id="KW-1133">Transmembrane helix</keyword>
<feature type="transmembrane region" description="Helical" evidence="1">
    <location>
        <begin position="12"/>
        <end position="29"/>
    </location>
</feature>
<comment type="caution">
    <text evidence="2">The sequence shown here is derived from an EMBL/GenBank/DDBJ whole genome shotgun (WGS) entry which is preliminary data.</text>
</comment>
<accession>A0A645CI69</accession>
<dbReference type="EMBL" id="VSSQ01027391">
    <property type="protein sequence ID" value="MPM76620.1"/>
    <property type="molecule type" value="Genomic_DNA"/>
</dbReference>
<organism evidence="2">
    <name type="scientific">bioreactor metagenome</name>
    <dbReference type="NCBI Taxonomy" id="1076179"/>
    <lineage>
        <taxon>unclassified sequences</taxon>
        <taxon>metagenomes</taxon>
        <taxon>ecological metagenomes</taxon>
    </lineage>
</organism>
<sequence>MSRFCGRRTKKKIGTVIAAIGLGIVLAMVIPFWGWIMAMGGVIIVVGWKIMEGN</sequence>